<organism evidence="1 2">
    <name type="scientific">Bactrocera dorsalis</name>
    <name type="common">Oriental fruit fly</name>
    <name type="synonym">Dacus dorsalis</name>
    <dbReference type="NCBI Taxonomy" id="27457"/>
    <lineage>
        <taxon>Eukaryota</taxon>
        <taxon>Metazoa</taxon>
        <taxon>Ecdysozoa</taxon>
        <taxon>Arthropoda</taxon>
        <taxon>Hexapoda</taxon>
        <taxon>Insecta</taxon>
        <taxon>Pterygota</taxon>
        <taxon>Neoptera</taxon>
        <taxon>Endopterygota</taxon>
        <taxon>Diptera</taxon>
        <taxon>Brachycera</taxon>
        <taxon>Muscomorpha</taxon>
        <taxon>Tephritoidea</taxon>
        <taxon>Tephritidae</taxon>
        <taxon>Bactrocera</taxon>
        <taxon>Bactrocera</taxon>
    </lineage>
</organism>
<sequence length="153" mass="16401">MSVFCVRRLSHVSNSDNSNLVILLVRSLILANMDSESMSTPTPTLRSAISVPRPGVVPTAAPRTIIASAPSTAARNGTRAAVTTPAPPAEPHRIRCPLCRHPHRLQYCGLFKGMSPIQRQQVAQAHGHCTNCLAHTHATEDCDSGALCQMCGR</sequence>
<dbReference type="RefSeq" id="XP_049316841.1">
    <property type="nucleotide sequence ID" value="XM_049460884.1"/>
</dbReference>
<proteinExistence type="predicted"/>
<protein>
    <submittedName>
        <fullName evidence="2">Uncharacterized protein LOC125779527</fullName>
    </submittedName>
</protein>
<keyword evidence="1" id="KW-1185">Reference proteome</keyword>
<name>A0ABM3K5T2_BACDO</name>
<reference evidence="2" key="1">
    <citation type="submission" date="2025-08" db="UniProtKB">
        <authorList>
            <consortium name="RefSeq"/>
        </authorList>
    </citation>
    <scope>IDENTIFICATION</scope>
    <source>
        <tissue evidence="2">Adult</tissue>
    </source>
</reference>
<accession>A0ABM3K5T2</accession>
<evidence type="ECO:0000313" key="1">
    <source>
        <dbReference type="Proteomes" id="UP001652620"/>
    </source>
</evidence>
<dbReference type="GeneID" id="125779527"/>
<evidence type="ECO:0000313" key="2">
    <source>
        <dbReference type="RefSeq" id="XP_049316841.1"/>
    </source>
</evidence>
<gene>
    <name evidence="2" type="primary">LOC125779527</name>
</gene>
<dbReference type="Proteomes" id="UP001652620">
    <property type="component" value="Chromosome 6"/>
</dbReference>